<keyword evidence="9" id="KW-1185">Reference proteome</keyword>
<dbReference type="FunFam" id="1.10.287.660:FF:000001">
    <property type="entry name" value="pre-mRNA-splicing factor ISY1 homolog"/>
    <property type="match status" value="1"/>
</dbReference>
<dbReference type="GO" id="GO:0000350">
    <property type="term" value="P:generation of catalytic spliceosome for second transesterification step"/>
    <property type="evidence" value="ECO:0007669"/>
    <property type="project" value="InterPro"/>
</dbReference>
<dbReference type="Proteomes" id="UP000254866">
    <property type="component" value="Unassembled WGS sequence"/>
</dbReference>
<sequence length="244" mass="27906">MARNSEKAQSMLFRFREAQAADLGIIDAGRSRRPRMITEVTAIPVCEKWRGQVLKEISRKVSKIQDPSLSDFMIRDLNDEINKAIREKHMWEVQIRNLGGPNYMRGGGKVYDDEGREIPGGGKGYRYFGRAKELPGVKELFEAAAPKPREDKPLDSRADLRKQVDAAYYGYNNDEEDGTLLDYETQKEKEAFENLLAQDGQAPKGWEPLPGDNGNGHDWRVPTVDEVQDELVERRRRRLLDKLG</sequence>
<evidence type="ECO:0000256" key="6">
    <source>
        <dbReference type="ARBA" id="ARBA00023242"/>
    </source>
</evidence>
<dbReference type="GeneID" id="43594352"/>
<keyword evidence="6" id="KW-0539">Nucleus</keyword>
<protein>
    <submittedName>
        <fullName evidence="8">Isy1-like splicing factor</fullName>
    </submittedName>
</protein>
<comment type="subcellular location">
    <subcellularLocation>
        <location evidence="2">Nucleus</location>
    </subcellularLocation>
</comment>
<comment type="function">
    <text evidence="1">Involved in pre-mRNA splicing.</text>
</comment>
<dbReference type="InterPro" id="IPR037200">
    <property type="entry name" value="Isy1_sf"/>
</dbReference>
<evidence type="ECO:0000313" key="8">
    <source>
        <dbReference type="EMBL" id="RDL41524.1"/>
    </source>
</evidence>
<comment type="similarity">
    <text evidence="3">Belongs to the ISY1 family.</text>
</comment>
<dbReference type="GO" id="GO:0005684">
    <property type="term" value="C:U2-type spliceosomal complex"/>
    <property type="evidence" value="ECO:0007669"/>
    <property type="project" value="UniProtKB-ARBA"/>
</dbReference>
<evidence type="ECO:0000256" key="4">
    <source>
        <dbReference type="ARBA" id="ARBA00022728"/>
    </source>
</evidence>
<evidence type="ECO:0000256" key="2">
    <source>
        <dbReference type="ARBA" id="ARBA00004123"/>
    </source>
</evidence>
<keyword evidence="4" id="KW-0507">mRNA processing</keyword>
<evidence type="ECO:0000256" key="7">
    <source>
        <dbReference type="SAM" id="MobiDB-lite"/>
    </source>
</evidence>
<dbReference type="STRING" id="2656787.A0A370U183"/>
<keyword evidence="4" id="KW-0747">Spliceosome</keyword>
<comment type="caution">
    <text evidence="8">The sequence shown here is derived from an EMBL/GenBank/DDBJ whole genome shotgun (WGS) entry which is preliminary data.</text>
</comment>
<dbReference type="Gene3D" id="1.10.287.660">
    <property type="entry name" value="Helix hairpin bin"/>
    <property type="match status" value="1"/>
</dbReference>
<dbReference type="AlphaFoldDB" id="A0A370U183"/>
<evidence type="ECO:0000313" key="9">
    <source>
        <dbReference type="Proteomes" id="UP000254866"/>
    </source>
</evidence>
<dbReference type="SUPFAM" id="SSF140102">
    <property type="entry name" value="ISY1 domain-like"/>
    <property type="match status" value="1"/>
</dbReference>
<evidence type="ECO:0000256" key="3">
    <source>
        <dbReference type="ARBA" id="ARBA00007002"/>
    </source>
</evidence>
<dbReference type="InterPro" id="IPR029012">
    <property type="entry name" value="Helix_hairpin_bin_sf"/>
</dbReference>
<dbReference type="OrthoDB" id="1739576at2759"/>
<dbReference type="InterPro" id="IPR009360">
    <property type="entry name" value="Isy1"/>
</dbReference>
<dbReference type="GO" id="GO:0071014">
    <property type="term" value="C:post-mRNA release spliceosomal complex"/>
    <property type="evidence" value="ECO:0007669"/>
    <property type="project" value="UniProtKB-ARBA"/>
</dbReference>
<evidence type="ECO:0000256" key="5">
    <source>
        <dbReference type="ARBA" id="ARBA00023187"/>
    </source>
</evidence>
<dbReference type="GO" id="GO:0000974">
    <property type="term" value="C:Prp19 complex"/>
    <property type="evidence" value="ECO:0007669"/>
    <property type="project" value="UniProtKB-ARBA"/>
</dbReference>
<proteinExistence type="inferred from homology"/>
<dbReference type="RefSeq" id="XP_031874180.1">
    <property type="nucleotide sequence ID" value="XM_032010126.1"/>
</dbReference>
<dbReference type="EMBL" id="NPIC01000001">
    <property type="protein sequence ID" value="RDL41524.1"/>
    <property type="molecule type" value="Genomic_DNA"/>
</dbReference>
<dbReference type="Pfam" id="PF06246">
    <property type="entry name" value="Isy1"/>
    <property type="match status" value="1"/>
</dbReference>
<organism evidence="8 9">
    <name type="scientific">Venustampulla echinocandica</name>
    <dbReference type="NCBI Taxonomy" id="2656787"/>
    <lineage>
        <taxon>Eukaryota</taxon>
        <taxon>Fungi</taxon>
        <taxon>Dikarya</taxon>
        <taxon>Ascomycota</taxon>
        <taxon>Pezizomycotina</taxon>
        <taxon>Leotiomycetes</taxon>
        <taxon>Helotiales</taxon>
        <taxon>Pleuroascaceae</taxon>
        <taxon>Venustampulla</taxon>
    </lineage>
</organism>
<reference evidence="8 9" key="1">
    <citation type="journal article" date="2018" name="IMA Fungus">
        <title>IMA Genome-F 9: Draft genome sequence of Annulohypoxylon stygium, Aspergillus mulundensis, Berkeleyomyces basicola (syn. Thielaviopsis basicola), Ceratocystis smalleyi, two Cercospora beticola strains, Coleophoma cylindrospora, Fusarium fracticaudum, Phialophora cf. hyalina, and Morchella septimelata.</title>
        <authorList>
            <person name="Wingfield B.D."/>
            <person name="Bills G.F."/>
            <person name="Dong Y."/>
            <person name="Huang W."/>
            <person name="Nel W.J."/>
            <person name="Swalarsk-Parry B.S."/>
            <person name="Vaghefi N."/>
            <person name="Wilken P.M."/>
            <person name="An Z."/>
            <person name="de Beer Z.W."/>
            <person name="De Vos L."/>
            <person name="Chen L."/>
            <person name="Duong T.A."/>
            <person name="Gao Y."/>
            <person name="Hammerbacher A."/>
            <person name="Kikkert J.R."/>
            <person name="Li Y."/>
            <person name="Li H."/>
            <person name="Li K."/>
            <person name="Li Q."/>
            <person name="Liu X."/>
            <person name="Ma X."/>
            <person name="Naidoo K."/>
            <person name="Pethybridge S.J."/>
            <person name="Sun J."/>
            <person name="Steenkamp E.T."/>
            <person name="van der Nest M.A."/>
            <person name="van Wyk S."/>
            <person name="Wingfield M.J."/>
            <person name="Xiong C."/>
            <person name="Yue Q."/>
            <person name="Zhang X."/>
        </authorList>
    </citation>
    <scope>NUCLEOTIDE SEQUENCE [LARGE SCALE GENOMIC DNA]</scope>
    <source>
        <strain evidence="8 9">BP 5553</strain>
    </source>
</reference>
<accession>A0A370U183</accession>
<keyword evidence="5" id="KW-0508">mRNA splicing</keyword>
<name>A0A370U183_9HELO</name>
<evidence type="ECO:0000256" key="1">
    <source>
        <dbReference type="ARBA" id="ARBA00003777"/>
    </source>
</evidence>
<gene>
    <name evidence="8" type="ORF">BP5553_01503</name>
</gene>
<dbReference type="PANTHER" id="PTHR13021">
    <property type="entry name" value="PRE-MRNA-SPLICING FACTOR ISY1"/>
    <property type="match status" value="1"/>
</dbReference>
<feature type="region of interest" description="Disordered" evidence="7">
    <location>
        <begin position="198"/>
        <end position="224"/>
    </location>
</feature>